<comment type="caution">
    <text evidence="1">The sequence shown here is derived from an EMBL/GenBank/DDBJ whole genome shotgun (WGS) entry which is preliminary data.</text>
</comment>
<organism evidence="1 2">
    <name type="scientific">Choristoneura fumiferana</name>
    <name type="common">Spruce budworm moth</name>
    <name type="synonym">Archips fumiferana</name>
    <dbReference type="NCBI Taxonomy" id="7141"/>
    <lineage>
        <taxon>Eukaryota</taxon>
        <taxon>Metazoa</taxon>
        <taxon>Ecdysozoa</taxon>
        <taxon>Arthropoda</taxon>
        <taxon>Hexapoda</taxon>
        <taxon>Insecta</taxon>
        <taxon>Pterygota</taxon>
        <taxon>Neoptera</taxon>
        <taxon>Endopterygota</taxon>
        <taxon>Lepidoptera</taxon>
        <taxon>Glossata</taxon>
        <taxon>Ditrysia</taxon>
        <taxon>Tortricoidea</taxon>
        <taxon>Tortricidae</taxon>
        <taxon>Tortricinae</taxon>
        <taxon>Choristoneura</taxon>
    </lineage>
</organism>
<dbReference type="EMBL" id="CM046115">
    <property type="protein sequence ID" value="KAI8440719.1"/>
    <property type="molecule type" value="Genomic_DNA"/>
</dbReference>
<sequence length="281" mass="31819">MDAVARQFLGLFQDFLQLCQLDDWPDNDTPESEIRNAFLTSQHIEKSLDKLQRRSTINEFLSILNNANDTSNVLLKHCFTDPPKYVLKKIINSKTKIVQIDVGFTIFLEIFPEDRLEKCLTELMLEAASKETLLRTLPEIPRDKILQFKSNILLNELNNCEDPKEAVINMIDGCTQDIVDLLVISLLNKDFKYLIAVNKLAKTLMLSVPEATPFTAVLKFAAEEFRVEPATSAIITDDGIGINPQQTAEKPEKETSAGNRTRSTAFRAACYNPYTTRWTGV</sequence>
<keyword evidence="2" id="KW-1185">Reference proteome</keyword>
<dbReference type="Proteomes" id="UP001064048">
    <property type="component" value="Chromosome 15"/>
</dbReference>
<accession>A0ACC0KW10</accession>
<evidence type="ECO:0000313" key="1">
    <source>
        <dbReference type="EMBL" id="KAI8440719.1"/>
    </source>
</evidence>
<proteinExistence type="predicted"/>
<gene>
    <name evidence="1" type="ORF">MSG28_009062</name>
</gene>
<name>A0ACC0KW10_CHOFU</name>
<evidence type="ECO:0000313" key="2">
    <source>
        <dbReference type="Proteomes" id="UP001064048"/>
    </source>
</evidence>
<protein>
    <submittedName>
        <fullName evidence="1">Uncharacterized protein</fullName>
    </submittedName>
</protein>
<reference evidence="1 2" key="1">
    <citation type="journal article" date="2022" name="Genome Biol. Evol.">
        <title>The Spruce Budworm Genome: Reconstructing the Evolutionary History of Antifreeze Proteins.</title>
        <authorList>
            <person name="Beliveau C."/>
            <person name="Gagne P."/>
            <person name="Picq S."/>
            <person name="Vernygora O."/>
            <person name="Keeling C.I."/>
            <person name="Pinkney K."/>
            <person name="Doucet D."/>
            <person name="Wen F."/>
            <person name="Johnston J.S."/>
            <person name="Maaroufi H."/>
            <person name="Boyle B."/>
            <person name="Laroche J."/>
            <person name="Dewar K."/>
            <person name="Juretic N."/>
            <person name="Blackburn G."/>
            <person name="Nisole A."/>
            <person name="Brunet B."/>
            <person name="Brandao M."/>
            <person name="Lumley L."/>
            <person name="Duan J."/>
            <person name="Quan G."/>
            <person name="Lucarotti C.J."/>
            <person name="Roe A.D."/>
            <person name="Sperling F.A.H."/>
            <person name="Levesque R.C."/>
            <person name="Cusson M."/>
        </authorList>
    </citation>
    <scope>NUCLEOTIDE SEQUENCE [LARGE SCALE GENOMIC DNA]</scope>
    <source>
        <strain evidence="1">Glfc:IPQL:Cfum</strain>
    </source>
</reference>